<dbReference type="Gene3D" id="3.30.559.70">
    <property type="entry name" value="Choline/Carnitine o-acyltransferase, domain 2"/>
    <property type="match status" value="1"/>
</dbReference>
<dbReference type="AlphaFoldDB" id="A0A7R9MVQ6"/>
<reference evidence="2" key="1">
    <citation type="submission" date="2020-11" db="EMBL/GenBank/DDBJ databases">
        <authorList>
            <person name="Tran Van P."/>
        </authorList>
    </citation>
    <scope>NUCLEOTIDE SEQUENCE</scope>
</reference>
<evidence type="ECO:0000313" key="3">
    <source>
        <dbReference type="Proteomes" id="UP000728032"/>
    </source>
</evidence>
<dbReference type="InterPro" id="IPR039551">
    <property type="entry name" value="Cho/carn_acyl_trans"/>
</dbReference>
<dbReference type="EMBL" id="OC972687">
    <property type="protein sequence ID" value="CAD7667975.1"/>
    <property type="molecule type" value="Genomic_DNA"/>
</dbReference>
<name>A0A7R9MVQ6_9ACAR</name>
<protein>
    <recommendedName>
        <fullName evidence="1">Choline/carnitine acyltransferase domain-containing protein</fullName>
    </recommendedName>
</protein>
<dbReference type="Proteomes" id="UP000728032">
    <property type="component" value="Unassembled WGS sequence"/>
</dbReference>
<feature type="domain" description="Choline/carnitine acyltransferase" evidence="1">
    <location>
        <begin position="2"/>
        <end position="64"/>
    </location>
</feature>
<keyword evidence="3" id="KW-1185">Reference proteome</keyword>
<dbReference type="InterPro" id="IPR042231">
    <property type="entry name" value="Cho/carn_acyl_trans_2"/>
</dbReference>
<dbReference type="OrthoDB" id="240216at2759"/>
<dbReference type="SUPFAM" id="SSF52777">
    <property type="entry name" value="CoA-dependent acyltransferases"/>
    <property type="match status" value="1"/>
</dbReference>
<dbReference type="EMBL" id="CAJPVJ010057862">
    <property type="protein sequence ID" value="CAG2183859.1"/>
    <property type="molecule type" value="Genomic_DNA"/>
</dbReference>
<evidence type="ECO:0000259" key="1">
    <source>
        <dbReference type="Pfam" id="PF00755"/>
    </source>
</evidence>
<dbReference type="Pfam" id="PF00755">
    <property type="entry name" value="Carn_acyltransf"/>
    <property type="match status" value="1"/>
</dbReference>
<organism evidence="2">
    <name type="scientific">Oppiella nova</name>
    <dbReference type="NCBI Taxonomy" id="334625"/>
    <lineage>
        <taxon>Eukaryota</taxon>
        <taxon>Metazoa</taxon>
        <taxon>Ecdysozoa</taxon>
        <taxon>Arthropoda</taxon>
        <taxon>Chelicerata</taxon>
        <taxon>Arachnida</taxon>
        <taxon>Acari</taxon>
        <taxon>Acariformes</taxon>
        <taxon>Sarcoptiformes</taxon>
        <taxon>Oribatida</taxon>
        <taxon>Brachypylina</taxon>
        <taxon>Oppioidea</taxon>
        <taxon>Oppiidae</taxon>
        <taxon>Oppiella</taxon>
    </lineage>
</organism>
<proteinExistence type="predicted"/>
<gene>
    <name evidence="2" type="ORF">ONB1V03_LOCUS23279</name>
</gene>
<accession>A0A7R9MVQ6</accession>
<sequence>MSPENEKYLQLIENALTVAVLDDKEPITHEEVCYEGMCGNGVDRWADKSLTNITFKNGMSVANADVNLLPKS</sequence>
<evidence type="ECO:0000313" key="2">
    <source>
        <dbReference type="EMBL" id="CAD7667975.1"/>
    </source>
</evidence>
<feature type="non-terminal residue" evidence="2">
    <location>
        <position position="72"/>
    </location>
</feature>